<evidence type="ECO:0000313" key="10">
    <source>
        <dbReference type="EMBL" id="TWT91126.1"/>
    </source>
</evidence>
<evidence type="ECO:0000256" key="5">
    <source>
        <dbReference type="ARBA" id="ARBA00022989"/>
    </source>
</evidence>
<dbReference type="Pfam" id="PF00528">
    <property type="entry name" value="BPD_transp_1"/>
    <property type="match status" value="1"/>
</dbReference>
<comment type="caution">
    <text evidence="10">The sequence shown here is derived from an EMBL/GenBank/DDBJ whole genome shotgun (WGS) entry which is preliminary data.</text>
</comment>
<feature type="transmembrane region" description="Helical" evidence="7">
    <location>
        <begin position="195"/>
        <end position="219"/>
    </location>
</feature>
<evidence type="ECO:0000256" key="3">
    <source>
        <dbReference type="ARBA" id="ARBA00022475"/>
    </source>
</evidence>
<keyword evidence="3" id="KW-1003">Cell membrane</keyword>
<evidence type="ECO:0000256" key="6">
    <source>
        <dbReference type="ARBA" id="ARBA00023136"/>
    </source>
</evidence>
<dbReference type="PANTHER" id="PTHR43386">
    <property type="entry name" value="OLIGOPEPTIDE TRANSPORT SYSTEM PERMEASE PROTEIN APPC"/>
    <property type="match status" value="1"/>
</dbReference>
<evidence type="ECO:0000256" key="2">
    <source>
        <dbReference type="ARBA" id="ARBA00022448"/>
    </source>
</evidence>
<dbReference type="Proteomes" id="UP000315440">
    <property type="component" value="Unassembled WGS sequence"/>
</dbReference>
<dbReference type="GO" id="GO:0005886">
    <property type="term" value="C:plasma membrane"/>
    <property type="evidence" value="ECO:0007669"/>
    <property type="project" value="UniProtKB-SubCell"/>
</dbReference>
<dbReference type="SUPFAM" id="SSF161098">
    <property type="entry name" value="MetI-like"/>
    <property type="match status" value="1"/>
</dbReference>
<gene>
    <name evidence="10" type="primary">ddpC</name>
    <name evidence="10" type="ORF">Mal64_15250</name>
</gene>
<organism evidence="10 11">
    <name type="scientific">Pseudobythopirellula maris</name>
    <dbReference type="NCBI Taxonomy" id="2527991"/>
    <lineage>
        <taxon>Bacteria</taxon>
        <taxon>Pseudomonadati</taxon>
        <taxon>Planctomycetota</taxon>
        <taxon>Planctomycetia</taxon>
        <taxon>Pirellulales</taxon>
        <taxon>Lacipirellulaceae</taxon>
        <taxon>Pseudobythopirellula</taxon>
    </lineage>
</organism>
<dbReference type="InterPro" id="IPR025966">
    <property type="entry name" value="OppC_N"/>
</dbReference>
<feature type="transmembrane region" description="Helical" evidence="7">
    <location>
        <begin position="62"/>
        <end position="84"/>
    </location>
</feature>
<dbReference type="Gene3D" id="1.10.3720.10">
    <property type="entry name" value="MetI-like"/>
    <property type="match status" value="1"/>
</dbReference>
<keyword evidence="4 7" id="KW-0812">Transmembrane</keyword>
<dbReference type="InterPro" id="IPR050366">
    <property type="entry name" value="BP-dependent_transpt_permease"/>
</dbReference>
<evidence type="ECO:0000256" key="4">
    <source>
        <dbReference type="ARBA" id="ARBA00022692"/>
    </source>
</evidence>
<feature type="compositionally biased region" description="Basic and acidic residues" evidence="8">
    <location>
        <begin position="8"/>
        <end position="20"/>
    </location>
</feature>
<dbReference type="OrthoDB" id="9797852at2"/>
<evidence type="ECO:0000259" key="9">
    <source>
        <dbReference type="PROSITE" id="PS50928"/>
    </source>
</evidence>
<dbReference type="InterPro" id="IPR000515">
    <property type="entry name" value="MetI-like"/>
</dbReference>
<dbReference type="GO" id="GO:0055085">
    <property type="term" value="P:transmembrane transport"/>
    <property type="evidence" value="ECO:0007669"/>
    <property type="project" value="InterPro"/>
</dbReference>
<feature type="transmembrane region" description="Helical" evidence="7">
    <location>
        <begin position="306"/>
        <end position="328"/>
    </location>
</feature>
<protein>
    <submittedName>
        <fullName evidence="10">Putative D,D-dipeptide transport system permease protein DdpC</fullName>
    </submittedName>
</protein>
<reference evidence="10 11" key="1">
    <citation type="submission" date="2019-02" db="EMBL/GenBank/DDBJ databases">
        <title>Deep-cultivation of Planctomycetes and their phenomic and genomic characterization uncovers novel biology.</title>
        <authorList>
            <person name="Wiegand S."/>
            <person name="Jogler M."/>
            <person name="Boedeker C."/>
            <person name="Pinto D."/>
            <person name="Vollmers J."/>
            <person name="Rivas-Marin E."/>
            <person name="Kohn T."/>
            <person name="Peeters S.H."/>
            <person name="Heuer A."/>
            <person name="Rast P."/>
            <person name="Oberbeckmann S."/>
            <person name="Bunk B."/>
            <person name="Jeske O."/>
            <person name="Meyerdierks A."/>
            <person name="Storesund J.E."/>
            <person name="Kallscheuer N."/>
            <person name="Luecker S."/>
            <person name="Lage O.M."/>
            <person name="Pohl T."/>
            <person name="Merkel B.J."/>
            <person name="Hornburger P."/>
            <person name="Mueller R.-W."/>
            <person name="Bruemmer F."/>
            <person name="Labrenz M."/>
            <person name="Spormann A.M."/>
            <person name="Op Den Camp H."/>
            <person name="Overmann J."/>
            <person name="Amann R."/>
            <person name="Jetten M.S.M."/>
            <person name="Mascher T."/>
            <person name="Medema M.H."/>
            <person name="Devos D.P."/>
            <person name="Kaster A.-K."/>
            <person name="Ovreas L."/>
            <person name="Rohde M."/>
            <person name="Galperin M.Y."/>
            <person name="Jogler C."/>
        </authorList>
    </citation>
    <scope>NUCLEOTIDE SEQUENCE [LARGE SCALE GENOMIC DNA]</scope>
    <source>
        <strain evidence="10 11">Mal64</strain>
    </source>
</reference>
<dbReference type="CDD" id="cd06261">
    <property type="entry name" value="TM_PBP2"/>
    <property type="match status" value="1"/>
</dbReference>
<comment type="similarity">
    <text evidence="7">Belongs to the binding-protein-dependent transport system permease family.</text>
</comment>
<keyword evidence="2 7" id="KW-0813">Transport</keyword>
<evidence type="ECO:0000256" key="1">
    <source>
        <dbReference type="ARBA" id="ARBA00004651"/>
    </source>
</evidence>
<feature type="transmembrane region" description="Helical" evidence="7">
    <location>
        <begin position="360"/>
        <end position="381"/>
    </location>
</feature>
<keyword evidence="5 7" id="KW-1133">Transmembrane helix</keyword>
<dbReference type="EMBL" id="SJPQ01000001">
    <property type="protein sequence ID" value="TWT91126.1"/>
    <property type="molecule type" value="Genomic_DNA"/>
</dbReference>
<evidence type="ECO:0000256" key="7">
    <source>
        <dbReference type="RuleBase" id="RU363032"/>
    </source>
</evidence>
<feature type="region of interest" description="Disordered" evidence="8">
    <location>
        <begin position="1"/>
        <end position="38"/>
    </location>
</feature>
<accession>A0A5C5ZVC2</accession>
<keyword evidence="11" id="KW-1185">Reference proteome</keyword>
<evidence type="ECO:0000313" key="11">
    <source>
        <dbReference type="Proteomes" id="UP000315440"/>
    </source>
</evidence>
<dbReference type="PANTHER" id="PTHR43386:SF1">
    <property type="entry name" value="D,D-DIPEPTIDE TRANSPORT SYSTEM PERMEASE PROTEIN DDPC-RELATED"/>
    <property type="match status" value="1"/>
</dbReference>
<feature type="transmembrane region" description="Helical" evidence="7">
    <location>
        <begin position="231"/>
        <end position="250"/>
    </location>
</feature>
<proteinExistence type="inferred from homology"/>
<name>A0A5C5ZVC2_9BACT</name>
<dbReference type="RefSeq" id="WP_146398589.1">
    <property type="nucleotide sequence ID" value="NZ_SJPQ01000001.1"/>
</dbReference>
<dbReference type="InterPro" id="IPR035906">
    <property type="entry name" value="MetI-like_sf"/>
</dbReference>
<keyword evidence="6 7" id="KW-0472">Membrane</keyword>
<feature type="domain" description="ABC transmembrane type-1" evidence="9">
    <location>
        <begin position="192"/>
        <end position="382"/>
    </location>
</feature>
<sequence>MSDPNNPPEERPAERAELHAEASAVQAQPTTVSPEASLSAISTRPSAGFWGEAWRKFRQRRLAVVALLFVLLLVVVALFSPAIAGTKPVVAYYKGGYYFPAMGYFNPRWENPVFQKDRFRKRYSDAKFKEKDPESWAIWPLVYQDPYRRVMDDEWPGRPGNPFGAEGKPSSLNLFGTDQQGVDVFAQMVHGSRTALVVGFVSMGIASIVGVVVGALAGYFGGWADILLSRVIELVLCIPALVLILALLAIVDKATIWHIMAVIGLTRWTGIARLARAEFMKLKEMDFVTAARAIGASRPRIIFRHVLRNALAPILVPITFGIASAILLESGLSFLGFGPPPPNPSWGALLQAGRATIQQTWWLIFFPGAAIFLTVLAYNLIGEGLQESTDPRLKQSD</sequence>
<feature type="transmembrane region" description="Helical" evidence="7">
    <location>
        <begin position="256"/>
        <end position="275"/>
    </location>
</feature>
<comment type="subcellular location">
    <subcellularLocation>
        <location evidence="1 7">Cell membrane</location>
        <topology evidence="1 7">Multi-pass membrane protein</topology>
    </subcellularLocation>
</comment>
<evidence type="ECO:0000256" key="8">
    <source>
        <dbReference type="SAM" id="MobiDB-lite"/>
    </source>
</evidence>
<dbReference type="PROSITE" id="PS50928">
    <property type="entry name" value="ABC_TM1"/>
    <property type="match status" value="1"/>
</dbReference>
<dbReference type="Pfam" id="PF12911">
    <property type="entry name" value="OppC_N"/>
    <property type="match status" value="1"/>
</dbReference>
<dbReference type="AlphaFoldDB" id="A0A5C5ZVC2"/>
<feature type="compositionally biased region" description="Polar residues" evidence="8">
    <location>
        <begin position="25"/>
        <end position="38"/>
    </location>
</feature>